<reference evidence="1 2" key="1">
    <citation type="submission" date="2020-06" db="EMBL/GenBank/DDBJ databases">
        <title>Transcriptomic and genomic resources for Thalictrum thalictroides and T. hernandezii: Facilitating candidate gene discovery in an emerging model plant lineage.</title>
        <authorList>
            <person name="Arias T."/>
            <person name="Riano-Pachon D.M."/>
            <person name="Di Stilio V.S."/>
        </authorList>
    </citation>
    <scope>NUCLEOTIDE SEQUENCE [LARGE SCALE GENOMIC DNA]</scope>
    <source>
        <strain evidence="2">cv. WT478/WT964</strain>
        <tissue evidence="1">Leaves</tissue>
    </source>
</reference>
<proteinExistence type="predicted"/>
<feature type="non-terminal residue" evidence="1">
    <location>
        <position position="1"/>
    </location>
</feature>
<accession>A0A7J6XD92</accession>
<evidence type="ECO:0000313" key="1">
    <source>
        <dbReference type="EMBL" id="KAF5206410.1"/>
    </source>
</evidence>
<evidence type="ECO:0000313" key="2">
    <source>
        <dbReference type="Proteomes" id="UP000554482"/>
    </source>
</evidence>
<protein>
    <submittedName>
        <fullName evidence="1">Uncharacterized protein</fullName>
    </submittedName>
</protein>
<comment type="caution">
    <text evidence="1">The sequence shown here is derived from an EMBL/GenBank/DDBJ whole genome shotgun (WGS) entry which is preliminary data.</text>
</comment>
<keyword evidence="2" id="KW-1185">Reference proteome</keyword>
<sequence>CWFRKEEGTKLVREVNSQFGYTPKFGLFGSMVTVGYTPKFGLFGSMVTMEDDA</sequence>
<gene>
    <name evidence="1" type="ORF">FRX31_004002</name>
</gene>
<dbReference type="Proteomes" id="UP000554482">
    <property type="component" value="Unassembled WGS sequence"/>
</dbReference>
<dbReference type="AlphaFoldDB" id="A0A7J6XD92"/>
<organism evidence="1 2">
    <name type="scientific">Thalictrum thalictroides</name>
    <name type="common">Rue-anemone</name>
    <name type="synonym">Anemone thalictroides</name>
    <dbReference type="NCBI Taxonomy" id="46969"/>
    <lineage>
        <taxon>Eukaryota</taxon>
        <taxon>Viridiplantae</taxon>
        <taxon>Streptophyta</taxon>
        <taxon>Embryophyta</taxon>
        <taxon>Tracheophyta</taxon>
        <taxon>Spermatophyta</taxon>
        <taxon>Magnoliopsida</taxon>
        <taxon>Ranunculales</taxon>
        <taxon>Ranunculaceae</taxon>
        <taxon>Thalictroideae</taxon>
        <taxon>Thalictrum</taxon>
    </lineage>
</organism>
<name>A0A7J6XD92_THATH</name>
<dbReference type="EMBL" id="JABWDY010002777">
    <property type="protein sequence ID" value="KAF5206410.1"/>
    <property type="molecule type" value="Genomic_DNA"/>
</dbReference>